<dbReference type="AlphaFoldDB" id="A0A7H0H4Q2"/>
<dbReference type="EMBL" id="CP060789">
    <property type="protein sequence ID" value="QNP55518.1"/>
    <property type="molecule type" value="Genomic_DNA"/>
</dbReference>
<feature type="region of interest" description="Disordered" evidence="1">
    <location>
        <begin position="156"/>
        <end position="199"/>
    </location>
</feature>
<accession>A0A7H0H4Q2</accession>
<dbReference type="Pfam" id="PF25834">
    <property type="entry name" value="Fn3_SaeA_4th"/>
    <property type="match status" value="1"/>
</dbReference>
<evidence type="ECO:0000313" key="7">
    <source>
        <dbReference type="EMBL" id="QNP55518.1"/>
    </source>
</evidence>
<dbReference type="Pfam" id="PF25836">
    <property type="entry name" value="Fn3_SaeA_6th"/>
    <property type="match status" value="1"/>
</dbReference>
<dbReference type="InterPro" id="IPR058693">
    <property type="entry name" value="Fn3_SaeA_3rd"/>
</dbReference>
<feature type="domain" description="SaeA second Fn3-like" evidence="3">
    <location>
        <begin position="330"/>
        <end position="408"/>
    </location>
</feature>
<proteinExistence type="predicted"/>
<evidence type="ECO:0000259" key="2">
    <source>
        <dbReference type="Pfam" id="PF25832"/>
    </source>
</evidence>
<dbReference type="Pfam" id="PF25835">
    <property type="entry name" value="Fn3_SaeA_5th"/>
    <property type="match status" value="1"/>
</dbReference>
<evidence type="ECO:0000259" key="3">
    <source>
        <dbReference type="Pfam" id="PF25833"/>
    </source>
</evidence>
<reference evidence="7 8" key="1">
    <citation type="submission" date="2020-08" db="EMBL/GenBank/DDBJ databases">
        <title>Genome sequence of Tessaracoccus defluvii JCM 17540T.</title>
        <authorList>
            <person name="Hyun D.-W."/>
            <person name="Bae J.-W."/>
        </authorList>
    </citation>
    <scope>NUCLEOTIDE SEQUENCE [LARGE SCALE GENOMIC DNA]</scope>
    <source>
        <strain evidence="7 8">JCM 17540</strain>
    </source>
</reference>
<dbReference type="InterPro" id="IPR058696">
    <property type="entry name" value="Fn3_SaeA_5th"/>
</dbReference>
<dbReference type="Pfam" id="PF25833">
    <property type="entry name" value="Fn3_SaeA_3rd"/>
    <property type="match status" value="1"/>
</dbReference>
<keyword evidence="8" id="KW-1185">Reference proteome</keyword>
<organism evidence="7 8">
    <name type="scientific">Tessaracoccus defluvii</name>
    <dbReference type="NCBI Taxonomy" id="1285901"/>
    <lineage>
        <taxon>Bacteria</taxon>
        <taxon>Bacillati</taxon>
        <taxon>Actinomycetota</taxon>
        <taxon>Actinomycetes</taxon>
        <taxon>Propionibacteriales</taxon>
        <taxon>Propionibacteriaceae</taxon>
        <taxon>Tessaracoccus</taxon>
    </lineage>
</organism>
<name>A0A7H0H4Q2_9ACTN</name>
<feature type="domain" description="SaeA fourth Fn3-like" evidence="5">
    <location>
        <begin position="532"/>
        <end position="620"/>
    </location>
</feature>
<dbReference type="KEGG" id="tdf:H9L22_15215"/>
<evidence type="ECO:0000313" key="8">
    <source>
        <dbReference type="Proteomes" id="UP000516117"/>
    </source>
</evidence>
<dbReference type="Pfam" id="PF25832">
    <property type="entry name" value="Fn3_SaeA_2nd"/>
    <property type="match status" value="1"/>
</dbReference>
<evidence type="ECO:0000259" key="6">
    <source>
        <dbReference type="Pfam" id="PF25836"/>
    </source>
</evidence>
<feature type="compositionally biased region" description="Low complexity" evidence="1">
    <location>
        <begin position="169"/>
        <end position="184"/>
    </location>
</feature>
<dbReference type="RefSeq" id="WP_187720648.1">
    <property type="nucleotide sequence ID" value="NZ_BAABBL010000009.1"/>
</dbReference>
<dbReference type="InterPro" id="IPR058694">
    <property type="entry name" value="Fn3_SaeA_4th"/>
</dbReference>
<evidence type="ECO:0000259" key="4">
    <source>
        <dbReference type="Pfam" id="PF25834"/>
    </source>
</evidence>
<dbReference type="InterPro" id="IPR058691">
    <property type="entry name" value="Fn3_SaeA_1st"/>
</dbReference>
<feature type="domain" description="SaeA first Fn3-like" evidence="2">
    <location>
        <begin position="225"/>
        <end position="313"/>
    </location>
</feature>
<feature type="domain" description="SaeA third Fn3-like" evidence="4">
    <location>
        <begin position="428"/>
        <end position="521"/>
    </location>
</feature>
<dbReference type="Proteomes" id="UP000516117">
    <property type="component" value="Chromosome"/>
</dbReference>
<sequence>MSNGAERARRLMAAAERLGTAAPAPRDLDMWAYLDVRRRDIAEHILWENRSALLAAFDALLPALGGEEEQTVGTQDVAAPQPSAPPPPAGPRQRYNALVEWRGLHSEAEVTALSDQDLARLASTDAVTRDEVVAAAPRLTAQAVVHRHATELSRVLGGGQESDPPPAPLEEAAPAAPAAPAAVERLPEPESTELYPPFPPESVTRFAPYQWGTTPAVARGHVLADLDGDAVTMSWSPLPGEGVTLYRVVESSSTWPSGAPEVGGGQLLVTRATAGTLALRSSQAVSYLAVWANQGNTALEAAHAQPQLIGVSEIVWPPRIASAQVGSDRTVAALLTAPSGSRVEVQRFLKGEPVRYDTTREIDRAHVNTQGFRDLTPPMGEDLVYAAFCVAELSDGSSRVSVPATVEALVVPEVQQVQVQVRPSDTTPGAYDISWLRPPHGRVVLFATPERPPVGLEDEPRTAEIIEGQGLTAEYQVNYPPSDLGGVMMISGFAVDPSWVRAHFVAVHWVSDDALWVGPTVSMVTPHAPGYAQIVERVDAQVITFAWPEGVTVVQAHQGPRGMSVDPATSEPIAQLTRDEYVRTGGMRITRTLPPNGCAIDLFGVVYLDGRPIFSDPAPLDYPGITRLRYRVTPYGHDGAPAAPDAYPAGYRIHAEVDDELHGTPLAVVGNLTRLPLHPQDGRMLAQQVVSLPSGQQTYVMDVPAGQTPAYIRLFVNRPAAECGTVAVLDPPVHTLWVTV</sequence>
<evidence type="ECO:0000259" key="5">
    <source>
        <dbReference type="Pfam" id="PF25835"/>
    </source>
</evidence>
<gene>
    <name evidence="7" type="ORF">H9L22_15215</name>
</gene>
<dbReference type="InterPro" id="IPR058692">
    <property type="entry name" value="Fn3_SaeA_2nd"/>
</dbReference>
<feature type="domain" description="SaeA fifth Fn3-like" evidence="6">
    <location>
        <begin position="647"/>
        <end position="737"/>
    </location>
</feature>
<feature type="region of interest" description="Disordered" evidence="1">
    <location>
        <begin position="68"/>
        <end position="93"/>
    </location>
</feature>
<evidence type="ECO:0000256" key="1">
    <source>
        <dbReference type="SAM" id="MobiDB-lite"/>
    </source>
</evidence>
<protein>
    <submittedName>
        <fullName evidence="7">Uncharacterized protein</fullName>
    </submittedName>
</protein>